<dbReference type="Pfam" id="PF02366">
    <property type="entry name" value="PMT"/>
    <property type="match status" value="1"/>
</dbReference>
<feature type="transmembrane region" description="Helical" evidence="8">
    <location>
        <begin position="363"/>
        <end position="382"/>
    </location>
</feature>
<evidence type="ECO:0000259" key="9">
    <source>
        <dbReference type="Pfam" id="PF02366"/>
    </source>
</evidence>
<keyword evidence="5 8" id="KW-0812">Transmembrane</keyword>
<evidence type="ECO:0000256" key="6">
    <source>
        <dbReference type="ARBA" id="ARBA00022989"/>
    </source>
</evidence>
<evidence type="ECO:0000256" key="2">
    <source>
        <dbReference type="ARBA" id="ARBA00022475"/>
    </source>
</evidence>
<evidence type="ECO:0000256" key="1">
    <source>
        <dbReference type="ARBA" id="ARBA00004651"/>
    </source>
</evidence>
<dbReference type="AlphaFoldDB" id="A0A160SZW3"/>
<dbReference type="GO" id="GO:0006493">
    <property type="term" value="P:protein O-linked glycosylation"/>
    <property type="evidence" value="ECO:0007669"/>
    <property type="project" value="InterPro"/>
</dbReference>
<feature type="transmembrane region" description="Helical" evidence="8">
    <location>
        <begin position="417"/>
        <end position="436"/>
    </location>
</feature>
<dbReference type="GO" id="GO:0016763">
    <property type="term" value="F:pentosyltransferase activity"/>
    <property type="evidence" value="ECO:0007669"/>
    <property type="project" value="TreeGrafter"/>
</dbReference>
<organism evidence="10 11">
    <name type="scientific">Candidatus Promineifilum breve</name>
    <dbReference type="NCBI Taxonomy" id="1806508"/>
    <lineage>
        <taxon>Bacteria</taxon>
        <taxon>Bacillati</taxon>
        <taxon>Chloroflexota</taxon>
        <taxon>Ardenticatenia</taxon>
        <taxon>Candidatus Promineifilales</taxon>
        <taxon>Candidatus Promineifilaceae</taxon>
        <taxon>Candidatus Promineifilum</taxon>
    </lineage>
</organism>
<keyword evidence="6 8" id="KW-1133">Transmembrane helix</keyword>
<protein>
    <recommendedName>
        <fullName evidence="9">ArnT-like N-terminal domain-containing protein</fullName>
    </recommendedName>
</protein>
<sequence>MRFDGAVRDGPVRANTHRRLWPAVAALLLFFFLAIQSLVDDSPTMDEQNHIARGLAFLRTGDPRLSLEHPPLVNSLSALPLLTMPALRLPTDHPSWQRREGWYEFADLFMWQYNHEATRIIFLARLPIVLLALVLGLVGYRLAGQLWGGAAALPALVLLLFEPNLLAHGRYATTDMGATLFTFLTTFLLWRLWQRPNQWPWPAWAAAAGAMGLAFGSKLSTLGFAPVWLALAVLPLYPPSNSGHGRAVLNRVLQLIAAAGVALLIVWLIFGLEWGRFGFVSAALEPYNRFTGPMPTFWAGLEQAALLGGGGRSPAFLFGRFAESGFVGYFPAAFLVKTPLIVIVLVAIAAIMLLRRPDTRRRAVFLMVAAVVYYLFLMQSALNIGYRHALPALPYLLVLVAGLAAPELQRSARRRPLPRILVGLGAIGLLAVALWIHPHYLSYFNPAVGGPANGYRVLTDSNVDWGQDLLRLQGWMEENGVASVKLGWFGTADPAYYELAHEPLPGLGRDAFFRLWWAPPFDPAAPQPGIYAISASSLWEPPLREDEKLVYAWFRARPPDDRVGYSILIYDVD</sequence>
<proteinExistence type="predicted"/>
<accession>A0A160SZW3</accession>
<feature type="transmembrane region" description="Helical" evidence="8">
    <location>
        <begin position="146"/>
        <end position="165"/>
    </location>
</feature>
<evidence type="ECO:0000256" key="7">
    <source>
        <dbReference type="ARBA" id="ARBA00023136"/>
    </source>
</evidence>
<feature type="domain" description="ArnT-like N-terminal" evidence="9">
    <location>
        <begin position="121"/>
        <end position="231"/>
    </location>
</feature>
<dbReference type="InterPro" id="IPR003342">
    <property type="entry name" value="ArnT-like_N"/>
</dbReference>
<reference evidence="10" key="1">
    <citation type="submission" date="2016-01" db="EMBL/GenBank/DDBJ databases">
        <authorList>
            <person name="Mcilroy J.S."/>
            <person name="Karst M S."/>
            <person name="Albertsen M."/>
        </authorList>
    </citation>
    <scope>NUCLEOTIDE SEQUENCE</scope>
    <source>
        <strain evidence="10">Cfx-K</strain>
    </source>
</reference>
<dbReference type="KEGG" id="pbf:CFX0092_A0418"/>
<feature type="transmembrane region" description="Helical" evidence="8">
    <location>
        <begin position="248"/>
        <end position="270"/>
    </location>
</feature>
<feature type="transmembrane region" description="Helical" evidence="8">
    <location>
        <begin position="388"/>
        <end position="405"/>
    </location>
</feature>
<evidence type="ECO:0000256" key="3">
    <source>
        <dbReference type="ARBA" id="ARBA00022676"/>
    </source>
</evidence>
<dbReference type="OrthoDB" id="180217at2"/>
<feature type="transmembrane region" description="Helical" evidence="8">
    <location>
        <begin position="213"/>
        <end position="236"/>
    </location>
</feature>
<evidence type="ECO:0000256" key="5">
    <source>
        <dbReference type="ARBA" id="ARBA00022692"/>
    </source>
</evidence>
<keyword evidence="2" id="KW-1003">Cell membrane</keyword>
<name>A0A160SZW3_9CHLR</name>
<evidence type="ECO:0000313" key="11">
    <source>
        <dbReference type="Proteomes" id="UP000215027"/>
    </source>
</evidence>
<evidence type="ECO:0000313" key="10">
    <source>
        <dbReference type="EMBL" id="CUS02299.2"/>
    </source>
</evidence>
<dbReference type="RefSeq" id="WP_095041930.1">
    <property type="nucleotide sequence ID" value="NZ_LN890655.1"/>
</dbReference>
<keyword evidence="3" id="KW-0328">Glycosyltransferase</keyword>
<dbReference type="GO" id="GO:0005886">
    <property type="term" value="C:plasma membrane"/>
    <property type="evidence" value="ECO:0007669"/>
    <property type="project" value="UniProtKB-SubCell"/>
</dbReference>
<comment type="subcellular location">
    <subcellularLocation>
        <location evidence="1">Cell membrane</location>
        <topology evidence="1">Multi-pass membrane protein</topology>
    </subcellularLocation>
</comment>
<feature type="transmembrane region" description="Helical" evidence="8">
    <location>
        <begin position="20"/>
        <end position="39"/>
    </location>
</feature>
<keyword evidence="11" id="KW-1185">Reference proteome</keyword>
<feature type="transmembrane region" description="Helical" evidence="8">
    <location>
        <begin position="326"/>
        <end position="351"/>
    </location>
</feature>
<feature type="transmembrane region" description="Helical" evidence="8">
    <location>
        <begin position="177"/>
        <end position="193"/>
    </location>
</feature>
<keyword evidence="7 8" id="KW-0472">Membrane</keyword>
<dbReference type="EMBL" id="LN890655">
    <property type="protein sequence ID" value="CUS02299.2"/>
    <property type="molecule type" value="Genomic_DNA"/>
</dbReference>
<dbReference type="Proteomes" id="UP000215027">
    <property type="component" value="Chromosome I"/>
</dbReference>
<dbReference type="PANTHER" id="PTHR33908:SF11">
    <property type="entry name" value="MEMBRANE PROTEIN"/>
    <property type="match status" value="1"/>
</dbReference>
<evidence type="ECO:0000256" key="4">
    <source>
        <dbReference type="ARBA" id="ARBA00022679"/>
    </source>
</evidence>
<keyword evidence="4" id="KW-0808">Transferase</keyword>
<dbReference type="InterPro" id="IPR050297">
    <property type="entry name" value="LipidA_mod_glycosyltrf_83"/>
</dbReference>
<evidence type="ECO:0000256" key="8">
    <source>
        <dbReference type="SAM" id="Phobius"/>
    </source>
</evidence>
<feature type="transmembrane region" description="Helical" evidence="8">
    <location>
        <begin position="120"/>
        <end position="140"/>
    </location>
</feature>
<dbReference type="GO" id="GO:0009103">
    <property type="term" value="P:lipopolysaccharide biosynthetic process"/>
    <property type="evidence" value="ECO:0007669"/>
    <property type="project" value="UniProtKB-ARBA"/>
</dbReference>
<dbReference type="PANTHER" id="PTHR33908">
    <property type="entry name" value="MANNOSYLTRANSFERASE YKCB-RELATED"/>
    <property type="match status" value="1"/>
</dbReference>
<dbReference type="GO" id="GO:0000030">
    <property type="term" value="F:mannosyltransferase activity"/>
    <property type="evidence" value="ECO:0007669"/>
    <property type="project" value="InterPro"/>
</dbReference>
<gene>
    <name evidence="10" type="ORF">CFX0092_A0418</name>
</gene>